<comment type="catalytic activity">
    <reaction evidence="10 18">
        <text>[ThiS sulfur-carrier protein]-C-terminal Gly-Gly-AMP + S-sulfanyl-L-cysteinyl-[cysteine desulfurase] + AH2 = [ThiS sulfur-carrier protein]-C-terminal-Gly-aminoethanethioate + L-cysteinyl-[cysteine desulfurase] + A + AMP + 2 H(+)</text>
        <dbReference type="Rhea" id="RHEA:43340"/>
        <dbReference type="Rhea" id="RHEA-COMP:12157"/>
        <dbReference type="Rhea" id="RHEA-COMP:12158"/>
        <dbReference type="Rhea" id="RHEA-COMP:12910"/>
        <dbReference type="Rhea" id="RHEA-COMP:19908"/>
        <dbReference type="ChEBI" id="CHEBI:13193"/>
        <dbReference type="ChEBI" id="CHEBI:15378"/>
        <dbReference type="ChEBI" id="CHEBI:17499"/>
        <dbReference type="ChEBI" id="CHEBI:29950"/>
        <dbReference type="ChEBI" id="CHEBI:61963"/>
        <dbReference type="ChEBI" id="CHEBI:90618"/>
        <dbReference type="ChEBI" id="CHEBI:232372"/>
        <dbReference type="ChEBI" id="CHEBI:456215"/>
    </reaction>
</comment>
<feature type="domain" description="THUMP" evidence="19">
    <location>
        <begin position="66"/>
        <end position="170"/>
    </location>
</feature>
<accession>K0YIR7</accession>
<dbReference type="HOGENOM" id="CLU_037952_4_0_11"/>
<dbReference type="RefSeq" id="WP_009139186.1">
    <property type="nucleotide sequence ID" value="NZ_JH815198.1"/>
</dbReference>
<evidence type="ECO:0000256" key="4">
    <source>
        <dbReference type="ARBA" id="ARBA00022679"/>
    </source>
</evidence>
<evidence type="ECO:0000256" key="12">
    <source>
        <dbReference type="ARBA" id="ARBA00061472"/>
    </source>
</evidence>
<dbReference type="Gene3D" id="3.30.2130.30">
    <property type="match status" value="1"/>
</dbReference>
<keyword evidence="2 18" id="KW-0963">Cytoplasm</keyword>
<evidence type="ECO:0000313" key="20">
    <source>
        <dbReference type="EMBL" id="EJZ83467.1"/>
    </source>
</evidence>
<organism evidence="20 21">
    <name type="scientific">Slackia piriformis YIT 12062</name>
    <dbReference type="NCBI Taxonomy" id="742818"/>
    <lineage>
        <taxon>Bacteria</taxon>
        <taxon>Bacillati</taxon>
        <taxon>Actinomycetota</taxon>
        <taxon>Coriobacteriia</taxon>
        <taxon>Eggerthellales</taxon>
        <taxon>Eggerthellaceae</taxon>
        <taxon>Slackia</taxon>
    </lineage>
</organism>
<dbReference type="GO" id="GO:0005524">
    <property type="term" value="F:ATP binding"/>
    <property type="evidence" value="ECO:0007669"/>
    <property type="project" value="UniProtKB-UniRule"/>
</dbReference>
<dbReference type="InterPro" id="IPR049962">
    <property type="entry name" value="THUMP_ThiI"/>
</dbReference>
<evidence type="ECO:0000256" key="9">
    <source>
        <dbReference type="ARBA" id="ARBA00050570"/>
    </source>
</evidence>
<keyword evidence="6 18" id="KW-0067">ATP-binding</keyword>
<dbReference type="GO" id="GO:0009229">
    <property type="term" value="P:thiamine diphosphate biosynthetic process"/>
    <property type="evidence" value="ECO:0007669"/>
    <property type="project" value="UniProtKB-UniRule"/>
</dbReference>
<dbReference type="Pfam" id="PF02568">
    <property type="entry name" value="ThiI"/>
    <property type="match status" value="1"/>
</dbReference>
<dbReference type="PROSITE" id="PS51165">
    <property type="entry name" value="THUMP"/>
    <property type="match status" value="1"/>
</dbReference>
<reference evidence="20 21" key="1">
    <citation type="submission" date="2012-08" db="EMBL/GenBank/DDBJ databases">
        <title>The Genome Sequence of Slackia piriformis YIT 12062.</title>
        <authorList>
            <consortium name="The Broad Institute Genome Sequencing Platform"/>
            <person name="Earl A."/>
            <person name="Ward D."/>
            <person name="Feldgarden M."/>
            <person name="Gevers D."/>
            <person name="Morotomi M."/>
            <person name="Walker B."/>
            <person name="Young S.K."/>
            <person name="Zeng Q."/>
            <person name="Gargeya S."/>
            <person name="Fitzgerald M."/>
            <person name="Haas B."/>
            <person name="Abouelleil A."/>
            <person name="Alvarado L."/>
            <person name="Arachchi H.M."/>
            <person name="Berlin A.M."/>
            <person name="Chapman S.B."/>
            <person name="Goldberg J."/>
            <person name="Griggs A."/>
            <person name="Gujja S."/>
            <person name="Hansen M."/>
            <person name="Howarth C."/>
            <person name="Imamovic A."/>
            <person name="Larimer J."/>
            <person name="McCowen C."/>
            <person name="Montmayeur A."/>
            <person name="Murphy C."/>
            <person name="Neiman D."/>
            <person name="Pearson M."/>
            <person name="Priest M."/>
            <person name="Roberts A."/>
            <person name="Saif S."/>
            <person name="Shea T."/>
            <person name="Sisk P."/>
            <person name="Sykes S."/>
            <person name="Wortman J."/>
            <person name="Nusbaum C."/>
            <person name="Birren B."/>
        </authorList>
    </citation>
    <scope>NUCLEOTIDE SEQUENCE [LARGE SCALE GENOMIC DNA]</scope>
    <source>
        <strain evidence="20 21">YIT 12062</strain>
    </source>
</reference>
<dbReference type="eggNOG" id="COG0301">
    <property type="taxonomic scope" value="Bacteria"/>
</dbReference>
<dbReference type="CDD" id="cd01712">
    <property type="entry name" value="PPase_ThiI"/>
    <property type="match status" value="1"/>
</dbReference>
<dbReference type="InterPro" id="IPR054173">
    <property type="entry name" value="ThiI_fer"/>
</dbReference>
<dbReference type="PATRIC" id="fig|742818.3.peg.1031"/>
<dbReference type="GO" id="GO:0052837">
    <property type="term" value="P:thiazole biosynthetic process"/>
    <property type="evidence" value="ECO:0007669"/>
    <property type="project" value="TreeGrafter"/>
</dbReference>
<dbReference type="EMBL" id="ADMD01000007">
    <property type="protein sequence ID" value="EJZ83467.1"/>
    <property type="molecule type" value="Genomic_DNA"/>
</dbReference>
<evidence type="ECO:0000256" key="13">
    <source>
        <dbReference type="ARBA" id="ARBA00066827"/>
    </source>
</evidence>
<keyword evidence="21" id="KW-1185">Reference proteome</keyword>
<dbReference type="Pfam" id="PF22025">
    <property type="entry name" value="ThiI_fer"/>
    <property type="match status" value="1"/>
</dbReference>
<dbReference type="AlphaFoldDB" id="K0YIR7"/>
<dbReference type="SMART" id="SM00981">
    <property type="entry name" value="THUMP"/>
    <property type="match status" value="1"/>
</dbReference>
<evidence type="ECO:0000256" key="2">
    <source>
        <dbReference type="ARBA" id="ARBA00022490"/>
    </source>
</evidence>
<evidence type="ECO:0000256" key="1">
    <source>
        <dbReference type="ARBA" id="ARBA00004496"/>
    </source>
</evidence>
<dbReference type="CDD" id="cd11716">
    <property type="entry name" value="THUMP_ThiI"/>
    <property type="match status" value="1"/>
</dbReference>
<evidence type="ECO:0000256" key="17">
    <source>
        <dbReference type="ARBA" id="ARBA00080570"/>
    </source>
</evidence>
<dbReference type="InParanoid" id="K0YIR7"/>
<evidence type="ECO:0000256" key="18">
    <source>
        <dbReference type="HAMAP-Rule" id="MF_00021"/>
    </source>
</evidence>
<proteinExistence type="inferred from homology"/>
<evidence type="ECO:0000313" key="21">
    <source>
        <dbReference type="Proteomes" id="UP000006069"/>
    </source>
</evidence>
<dbReference type="InterPro" id="IPR003720">
    <property type="entry name" value="tRNA_STrfase"/>
</dbReference>
<dbReference type="FunFam" id="3.40.50.620:FF:000053">
    <property type="entry name" value="Probable tRNA sulfurtransferase"/>
    <property type="match status" value="1"/>
</dbReference>
<keyword evidence="4 18" id="KW-0808">Transferase</keyword>
<evidence type="ECO:0000256" key="5">
    <source>
        <dbReference type="ARBA" id="ARBA00022741"/>
    </source>
</evidence>
<comment type="subcellular location">
    <subcellularLocation>
        <location evidence="1 18">Cytoplasm</location>
    </subcellularLocation>
</comment>
<dbReference type="EC" id="2.8.1.4" evidence="13 18"/>
<feature type="binding site" evidence="18">
    <location>
        <position position="292"/>
    </location>
    <ligand>
        <name>ATP</name>
        <dbReference type="ChEBI" id="CHEBI:30616"/>
    </ligand>
</feature>
<evidence type="ECO:0000256" key="14">
    <source>
        <dbReference type="ARBA" id="ARBA00071867"/>
    </source>
</evidence>
<dbReference type="SUPFAM" id="SSF143437">
    <property type="entry name" value="THUMP domain-like"/>
    <property type="match status" value="1"/>
</dbReference>
<evidence type="ECO:0000256" key="15">
    <source>
        <dbReference type="ARBA" id="ARBA00075337"/>
    </source>
</evidence>
<feature type="binding site" evidence="18">
    <location>
        <begin position="213"/>
        <end position="214"/>
    </location>
    <ligand>
        <name>ATP</name>
        <dbReference type="ChEBI" id="CHEBI:30616"/>
    </ligand>
</feature>
<keyword evidence="8 18" id="KW-0784">Thiamine biosynthesis</keyword>
<dbReference type="SUPFAM" id="SSF52402">
    <property type="entry name" value="Adenine nucleotide alpha hydrolases-like"/>
    <property type="match status" value="1"/>
</dbReference>
<evidence type="ECO:0000256" key="3">
    <source>
        <dbReference type="ARBA" id="ARBA00022555"/>
    </source>
</evidence>
<dbReference type="InterPro" id="IPR004114">
    <property type="entry name" value="THUMP_dom"/>
</dbReference>
<dbReference type="GO" id="GO:0009228">
    <property type="term" value="P:thiamine biosynthetic process"/>
    <property type="evidence" value="ECO:0007669"/>
    <property type="project" value="UniProtKB-KW"/>
</dbReference>
<dbReference type="GO" id="GO:0140741">
    <property type="term" value="F:tRNA-uracil-4 sulfurtransferase activity"/>
    <property type="evidence" value="ECO:0007669"/>
    <property type="project" value="UniProtKB-EC"/>
</dbReference>
<evidence type="ECO:0000256" key="11">
    <source>
        <dbReference type="ARBA" id="ARBA00058382"/>
    </source>
</evidence>
<dbReference type="Pfam" id="PF02926">
    <property type="entry name" value="THUMP"/>
    <property type="match status" value="1"/>
</dbReference>
<dbReference type="NCBIfam" id="TIGR00342">
    <property type="entry name" value="tRNA uracil 4-sulfurtransferase ThiI"/>
    <property type="match status" value="1"/>
</dbReference>
<evidence type="ECO:0000256" key="6">
    <source>
        <dbReference type="ARBA" id="ARBA00022840"/>
    </source>
</evidence>
<comment type="similarity">
    <text evidence="12 18">Belongs to the ThiI family.</text>
</comment>
<evidence type="ECO:0000256" key="7">
    <source>
        <dbReference type="ARBA" id="ARBA00022884"/>
    </source>
</evidence>
<evidence type="ECO:0000256" key="10">
    <source>
        <dbReference type="ARBA" id="ARBA00052330"/>
    </source>
</evidence>
<comment type="caution">
    <text evidence="20">The sequence shown here is derived from an EMBL/GenBank/DDBJ whole genome shotgun (WGS) entry which is preliminary data.</text>
</comment>
<comment type="catalytic activity">
    <reaction evidence="9 18">
        <text>[ThiI sulfur-carrier protein]-S-sulfanyl-L-cysteine + a uridine in tRNA + 2 reduced [2Fe-2S]-[ferredoxin] + ATP + H(+) = [ThiI sulfur-carrier protein]-L-cysteine + a 4-thiouridine in tRNA + 2 oxidized [2Fe-2S]-[ferredoxin] + AMP + diphosphate</text>
        <dbReference type="Rhea" id="RHEA:24176"/>
        <dbReference type="Rhea" id="RHEA-COMP:10000"/>
        <dbReference type="Rhea" id="RHEA-COMP:10001"/>
        <dbReference type="Rhea" id="RHEA-COMP:13337"/>
        <dbReference type="Rhea" id="RHEA-COMP:13338"/>
        <dbReference type="Rhea" id="RHEA-COMP:13339"/>
        <dbReference type="Rhea" id="RHEA-COMP:13340"/>
        <dbReference type="ChEBI" id="CHEBI:15378"/>
        <dbReference type="ChEBI" id="CHEBI:29950"/>
        <dbReference type="ChEBI" id="CHEBI:30616"/>
        <dbReference type="ChEBI" id="CHEBI:33019"/>
        <dbReference type="ChEBI" id="CHEBI:33737"/>
        <dbReference type="ChEBI" id="CHEBI:33738"/>
        <dbReference type="ChEBI" id="CHEBI:61963"/>
        <dbReference type="ChEBI" id="CHEBI:65315"/>
        <dbReference type="ChEBI" id="CHEBI:136798"/>
        <dbReference type="ChEBI" id="CHEBI:456215"/>
        <dbReference type="EC" id="2.8.1.4"/>
    </reaction>
</comment>
<keyword evidence="5 18" id="KW-0547">Nucleotide-binding</keyword>
<evidence type="ECO:0000256" key="8">
    <source>
        <dbReference type="ARBA" id="ARBA00022977"/>
    </source>
</evidence>
<dbReference type="PANTHER" id="PTHR43209:SF1">
    <property type="entry name" value="TRNA SULFURTRANSFERASE"/>
    <property type="match status" value="1"/>
</dbReference>
<dbReference type="UniPathway" id="UPA00060"/>
<dbReference type="GO" id="GO:0005829">
    <property type="term" value="C:cytosol"/>
    <property type="evidence" value="ECO:0007669"/>
    <property type="project" value="TreeGrafter"/>
</dbReference>
<dbReference type="OrthoDB" id="9773948at2"/>
<feature type="binding site" evidence="18">
    <location>
        <begin position="188"/>
        <end position="189"/>
    </location>
    <ligand>
        <name>ATP</name>
        <dbReference type="ChEBI" id="CHEBI:30616"/>
    </ligand>
</feature>
<dbReference type="GO" id="GO:0002937">
    <property type="term" value="P:tRNA 4-thiouridine biosynthesis"/>
    <property type="evidence" value="ECO:0007669"/>
    <property type="project" value="TreeGrafter"/>
</dbReference>
<keyword evidence="3 18" id="KW-0820">tRNA-binding</keyword>
<feature type="binding site" evidence="18">
    <location>
        <position position="270"/>
    </location>
    <ligand>
        <name>ATP</name>
        <dbReference type="ChEBI" id="CHEBI:30616"/>
    </ligand>
</feature>
<keyword evidence="7 18" id="KW-0694">RNA-binding</keyword>
<feature type="binding site" evidence="18">
    <location>
        <position position="301"/>
    </location>
    <ligand>
        <name>ATP</name>
        <dbReference type="ChEBI" id="CHEBI:30616"/>
    </ligand>
</feature>
<comment type="pathway">
    <text evidence="18">Cofactor biosynthesis; thiamine diphosphate biosynthesis.</text>
</comment>
<comment type="function">
    <text evidence="11 18">Catalyzes the ATP-dependent transfer of a sulfur to tRNA to produce 4-thiouridine in position 8 of tRNAs, which functions as a near-UV photosensor. Also catalyzes the transfer of sulfur to the sulfur carrier protein ThiS, forming ThiS-thiocarboxylate. This is a step in the synthesis of thiazole, in the thiamine biosynthesis pathway. The sulfur is donated as persulfide by IscS.</text>
</comment>
<dbReference type="InterPro" id="IPR020536">
    <property type="entry name" value="ThiI_AANH"/>
</dbReference>
<sequence>MPHFQRISLVHYHELGLKGHNRSTFERHLMRNLSSLLEDAPVEKVTRISGRVLVMYQASADASEIAEAADLIARVPGVARVSCGFVCDRELDQMYAAADAALSEAGAFDTWKVVARRNHTDFEIDSMEMNQLVGAYLCERYPDKKVKMKHPDVEVHVEVVQGHSYIYAQSIPGVGGLPVGTAGKVVCLMSSGIDSPVAAWRMARRGATCIGVHFSGRPQTASTSEYLVDDIAHVLERFGGIARVYVVPFGDYQRDIAGMVPPALRIIIYRRLMMRIAERIARREGAKALVTGESLGQVASQTLDNLAATNAAVEMQIFRPLIGSDKLEIIADAQKLGTFEISSNPAPDCCTLFMPRSPETHAKIADVEAAEEALPWQEWIEEIMENLELHEYRCPSSYRVRDAARAAEQAQSSSRVADADAAVSQGTVLFG</sequence>
<dbReference type="InterPro" id="IPR014729">
    <property type="entry name" value="Rossmann-like_a/b/a_fold"/>
</dbReference>
<dbReference type="PANTHER" id="PTHR43209">
    <property type="entry name" value="TRNA SULFURTRANSFERASE"/>
    <property type="match status" value="1"/>
</dbReference>
<dbReference type="Gene3D" id="3.40.50.620">
    <property type="entry name" value="HUPs"/>
    <property type="match status" value="1"/>
</dbReference>
<evidence type="ECO:0000259" key="19">
    <source>
        <dbReference type="PROSITE" id="PS51165"/>
    </source>
</evidence>
<dbReference type="GO" id="GO:0004810">
    <property type="term" value="F:CCA tRNA nucleotidyltransferase activity"/>
    <property type="evidence" value="ECO:0007669"/>
    <property type="project" value="InterPro"/>
</dbReference>
<dbReference type="InterPro" id="IPR049961">
    <property type="entry name" value="ThiI_N"/>
</dbReference>
<dbReference type="GO" id="GO:0000049">
    <property type="term" value="F:tRNA binding"/>
    <property type="evidence" value="ECO:0007669"/>
    <property type="project" value="UniProtKB-UniRule"/>
</dbReference>
<gene>
    <name evidence="18" type="primary">thiI</name>
    <name evidence="20" type="ORF">HMPREF9451_00972</name>
</gene>
<name>K0YIR7_9ACTN</name>
<dbReference type="HAMAP" id="MF_00021">
    <property type="entry name" value="ThiI"/>
    <property type="match status" value="1"/>
</dbReference>
<dbReference type="InterPro" id="IPR050102">
    <property type="entry name" value="tRNA_sulfurtransferase_ThiI"/>
</dbReference>
<evidence type="ECO:0000256" key="16">
    <source>
        <dbReference type="ARBA" id="ARBA00077849"/>
    </source>
</evidence>
<dbReference type="Proteomes" id="UP000006069">
    <property type="component" value="Unassembled WGS sequence"/>
</dbReference>
<protein>
    <recommendedName>
        <fullName evidence="14 18">Probable tRNA sulfurtransferase</fullName>
        <ecNumber evidence="13 18">2.8.1.4</ecNumber>
    </recommendedName>
    <alternativeName>
        <fullName evidence="15 18">Sulfur carrier protein ThiS sulfurtransferase</fullName>
    </alternativeName>
    <alternativeName>
        <fullName evidence="16 18">Thiamine biosynthesis protein ThiI</fullName>
    </alternativeName>
    <alternativeName>
        <fullName evidence="17 18">tRNA 4-thiouridine synthase</fullName>
    </alternativeName>
</protein>